<protein>
    <submittedName>
        <fullName evidence="1">Uncharacterized protein</fullName>
    </submittedName>
</protein>
<evidence type="ECO:0000313" key="1">
    <source>
        <dbReference type="EMBL" id="DBA55856.1"/>
    </source>
</evidence>
<accession>A0AAT9JD47</accession>
<organism evidence="1">
    <name type="scientific">Porphyromonas phage phage024a_F0570</name>
    <dbReference type="NCBI Taxonomy" id="3154114"/>
    <lineage>
        <taxon>Viruses</taxon>
        <taxon>Duplodnaviria</taxon>
        <taxon>Heunggongvirae</taxon>
        <taxon>Uroviricota</taxon>
        <taxon>Caudoviricetes</taxon>
        <taxon>Nixviridae</taxon>
        <taxon>Schifferlevirus</taxon>
        <taxon>Schifferlevirus pging00Q</taxon>
    </lineage>
</organism>
<reference evidence="1" key="2">
    <citation type="submission" date="2024-05" db="EMBL/GenBank/DDBJ databases">
        <authorList>
            <person name="Matrishin C.B."/>
            <person name="Kauffman K.M."/>
        </authorList>
    </citation>
    <scope>NUCLEOTIDE SEQUENCE</scope>
</reference>
<proteinExistence type="predicted"/>
<reference evidence="1" key="1">
    <citation type="journal article" date="2023" name="Microbiome">
        <title>Phages are unrecognized players in the ecology of the oral pathogen Porphyromonas gingivalis.</title>
        <authorList>
            <person name="Matrishin C.B."/>
            <person name="Haase E.M."/>
            <person name="Dewhirst F.E."/>
            <person name="Mark Welch J.L."/>
            <person name="Miranda-Sanchez F."/>
            <person name="Chen T."/>
            <person name="MacFarland D.C."/>
            <person name="Kauffman K.M."/>
        </authorList>
    </citation>
    <scope>NUCLEOTIDE SEQUENCE</scope>
</reference>
<name>A0AAT9JD47_9CAUD</name>
<dbReference type="EMBL" id="BK068105">
    <property type="protein sequence ID" value="DBA55856.1"/>
    <property type="molecule type" value="Genomic_DNA"/>
</dbReference>
<sequence>MLFQKETIYLQCNQSLVGGNYDLPLICGRYFCIPTTVLGYLRYRTPVASS</sequence>